<gene>
    <name evidence="6" type="ORF">DRJ31_08515</name>
</gene>
<comment type="caution">
    <text evidence="6">The sequence shown here is derived from an EMBL/GenBank/DDBJ whole genome shotgun (WGS) entry which is preliminary data.</text>
</comment>
<proteinExistence type="inferred from homology"/>
<dbReference type="Gene3D" id="3.90.470.10">
    <property type="entry name" value="Ribosomal protein L22/L17"/>
    <property type="match status" value="2"/>
</dbReference>
<dbReference type="InterPro" id="IPR001063">
    <property type="entry name" value="Ribosomal_uL22"/>
</dbReference>
<evidence type="ECO:0000313" key="6">
    <source>
        <dbReference type="EMBL" id="RLE47655.1"/>
    </source>
</evidence>
<dbReference type="GO" id="GO:0003735">
    <property type="term" value="F:structural constituent of ribosome"/>
    <property type="evidence" value="ECO:0007669"/>
    <property type="project" value="InterPro"/>
</dbReference>
<dbReference type="PANTHER" id="PTHR11593">
    <property type="entry name" value="60S RIBOSOMAL PROTEIN L17"/>
    <property type="match status" value="1"/>
</dbReference>
<evidence type="ECO:0000256" key="3">
    <source>
        <dbReference type="ARBA" id="ARBA00023274"/>
    </source>
</evidence>
<dbReference type="GO" id="GO:0002181">
    <property type="term" value="P:cytoplasmic translation"/>
    <property type="evidence" value="ECO:0007669"/>
    <property type="project" value="TreeGrafter"/>
</dbReference>
<reference evidence="6 7" key="1">
    <citation type="submission" date="2018-06" db="EMBL/GenBank/DDBJ databases">
        <title>Extensive metabolic versatility and redundancy in microbially diverse, dynamic hydrothermal sediments.</title>
        <authorList>
            <person name="Dombrowski N."/>
            <person name="Teske A."/>
            <person name="Baker B.J."/>
        </authorList>
    </citation>
    <scope>NUCLEOTIDE SEQUENCE [LARGE SCALE GENOMIC DNA]</scope>
    <source>
        <strain evidence="6">B66_G16</strain>
    </source>
</reference>
<comment type="subunit">
    <text evidence="5">Part of the 50S ribosomal subunit.</text>
</comment>
<dbReference type="GO" id="GO:0022625">
    <property type="term" value="C:cytosolic large ribosomal subunit"/>
    <property type="evidence" value="ECO:0007669"/>
    <property type="project" value="TreeGrafter"/>
</dbReference>
<accession>A0A497ELG6</accession>
<dbReference type="EMBL" id="QMQV01000113">
    <property type="protein sequence ID" value="RLE47655.1"/>
    <property type="molecule type" value="Genomic_DNA"/>
</dbReference>
<keyword evidence="2 4" id="KW-0689">Ribosomal protein</keyword>
<dbReference type="Pfam" id="PF00237">
    <property type="entry name" value="Ribosomal_L22"/>
    <property type="match status" value="1"/>
</dbReference>
<dbReference type="InterPro" id="IPR005721">
    <property type="entry name" value="Ribosomal_uL22_euk/arc"/>
</dbReference>
<evidence type="ECO:0000256" key="4">
    <source>
        <dbReference type="RuleBase" id="RU004005"/>
    </source>
</evidence>
<evidence type="ECO:0000256" key="1">
    <source>
        <dbReference type="ARBA" id="ARBA00009451"/>
    </source>
</evidence>
<dbReference type="SUPFAM" id="SSF54843">
    <property type="entry name" value="Ribosomal protein L22"/>
    <property type="match status" value="1"/>
</dbReference>
<sequence length="189" mass="22248">MQRHRHKHRQRQRAFGARVPDGPFTLARAEQRGKVNFDAVMPETEKPPLPERKNLLFFFDHPNSMPYTFEPEERHAKAYSHLNISTKSANVICRVIRKKKLSRVKRLLDDLLAKKRDIGGKYYTKTVREIKKLLESCERNAEFKGLDKEKLVVYASAHKGATLVRRRRHREYGRAMKSTNVEIILVEKR</sequence>
<keyword evidence="3 4" id="KW-0687">Ribonucleoprotein</keyword>
<keyword evidence="5" id="KW-0694">RNA-binding</keyword>
<evidence type="ECO:0000256" key="2">
    <source>
        <dbReference type="ARBA" id="ARBA00022980"/>
    </source>
</evidence>
<evidence type="ECO:0000256" key="5">
    <source>
        <dbReference type="RuleBase" id="RU004007"/>
    </source>
</evidence>
<organism evidence="6 7">
    <name type="scientific">Thermoproteota archaeon</name>
    <dbReference type="NCBI Taxonomy" id="2056631"/>
    <lineage>
        <taxon>Archaea</taxon>
        <taxon>Thermoproteota</taxon>
    </lineage>
</organism>
<dbReference type="AlphaFoldDB" id="A0A497ELG6"/>
<name>A0A497ELG6_9CREN</name>
<comment type="function">
    <text evidence="5">This protein binds specifically to 23S rRNA. It makes multiple contacts with different domains of the 23S rRNA in the assembled 50S subunit and ribosome.</text>
</comment>
<dbReference type="InterPro" id="IPR036394">
    <property type="entry name" value="Ribosomal_uL22_sf"/>
</dbReference>
<evidence type="ECO:0000313" key="7">
    <source>
        <dbReference type="Proteomes" id="UP000278475"/>
    </source>
</evidence>
<dbReference type="Proteomes" id="UP000278475">
    <property type="component" value="Unassembled WGS sequence"/>
</dbReference>
<dbReference type="PANTHER" id="PTHR11593:SF10">
    <property type="entry name" value="60S RIBOSOMAL PROTEIN L17"/>
    <property type="match status" value="1"/>
</dbReference>
<keyword evidence="5" id="KW-0699">rRNA-binding</keyword>
<protein>
    <recommendedName>
        <fullName evidence="5">50S ribosomal protein L22</fullName>
    </recommendedName>
</protein>
<comment type="similarity">
    <text evidence="1 4">Belongs to the universal ribosomal protein uL22 family.</text>
</comment>
<dbReference type="GO" id="GO:0019843">
    <property type="term" value="F:rRNA binding"/>
    <property type="evidence" value="ECO:0007669"/>
    <property type="project" value="UniProtKB-KW"/>
</dbReference>